<dbReference type="InterPro" id="IPR028973">
    <property type="entry name" value="PhnB-like"/>
</dbReference>
<dbReference type="PANTHER" id="PTHR33990:SF1">
    <property type="entry name" value="PROTEIN YJDN"/>
    <property type="match status" value="1"/>
</dbReference>
<dbReference type="EMBL" id="OBQK01000001">
    <property type="protein sequence ID" value="SOC52081.1"/>
    <property type="molecule type" value="Genomic_DNA"/>
</dbReference>
<gene>
    <name evidence="2" type="ORF">SAMN05421879_101407</name>
</gene>
<dbReference type="Pfam" id="PF00903">
    <property type="entry name" value="Glyoxalase"/>
    <property type="match status" value="1"/>
</dbReference>
<dbReference type="InterPro" id="IPR029068">
    <property type="entry name" value="Glyas_Bleomycin-R_OHBP_Dase"/>
</dbReference>
<dbReference type="CDD" id="cd06588">
    <property type="entry name" value="PhnB_like"/>
    <property type="match status" value="1"/>
</dbReference>
<organism evidence="2 3">
    <name type="scientific">Ornithinimicrobium cerasi</name>
    <dbReference type="NCBI Taxonomy" id="2248773"/>
    <lineage>
        <taxon>Bacteria</taxon>
        <taxon>Bacillati</taxon>
        <taxon>Actinomycetota</taxon>
        <taxon>Actinomycetes</taxon>
        <taxon>Micrococcales</taxon>
        <taxon>Ornithinimicrobiaceae</taxon>
        <taxon>Ornithinimicrobium</taxon>
    </lineage>
</organism>
<dbReference type="InterPro" id="IPR004360">
    <property type="entry name" value="Glyas_Fos-R_dOase_dom"/>
</dbReference>
<protein>
    <submittedName>
        <fullName evidence="2">PhnB protein</fullName>
    </submittedName>
</protein>
<evidence type="ECO:0000259" key="1">
    <source>
        <dbReference type="Pfam" id="PF00903"/>
    </source>
</evidence>
<proteinExistence type="predicted"/>
<dbReference type="SUPFAM" id="SSF54593">
    <property type="entry name" value="Glyoxalase/Bleomycin resistance protein/Dihydroxybiphenyl dioxygenase"/>
    <property type="match status" value="1"/>
</dbReference>
<dbReference type="AlphaFoldDB" id="A0A285VHR4"/>
<feature type="domain" description="Glyoxalase/fosfomycin resistance/dioxygenase" evidence="1">
    <location>
        <begin position="33"/>
        <end position="154"/>
    </location>
</feature>
<evidence type="ECO:0000313" key="3">
    <source>
        <dbReference type="Proteomes" id="UP000219688"/>
    </source>
</evidence>
<sequence>MAPVTLQEDGRTGRPREHRETAMVTLNPYINFQGQAREAMSFYQSVLGGDLTVTTYAEGGMGGNHQEAADLVMHAMLTTPGGLVLMGADTPEGMPYTPGDNVGVSLSGGPEDEEELRGVYERLCDGARTTMPLERAPWGDHFGMVTDRYGIGWMVNIAGGAA</sequence>
<dbReference type="Gene3D" id="3.10.180.10">
    <property type="entry name" value="2,3-Dihydroxybiphenyl 1,2-Dioxygenase, domain 1"/>
    <property type="match status" value="1"/>
</dbReference>
<name>A0A285VHR4_9MICO</name>
<accession>A0A285VHR4</accession>
<dbReference type="Proteomes" id="UP000219688">
    <property type="component" value="Unassembled WGS sequence"/>
</dbReference>
<evidence type="ECO:0000313" key="2">
    <source>
        <dbReference type="EMBL" id="SOC52081.1"/>
    </source>
</evidence>
<keyword evidence="3" id="KW-1185">Reference proteome</keyword>
<dbReference type="PANTHER" id="PTHR33990">
    <property type="entry name" value="PROTEIN YJDN-RELATED"/>
    <property type="match status" value="1"/>
</dbReference>
<reference evidence="3" key="1">
    <citation type="submission" date="2017-08" db="EMBL/GenBank/DDBJ databases">
        <authorList>
            <person name="Varghese N."/>
            <person name="Submissions S."/>
        </authorList>
    </citation>
    <scope>NUCLEOTIDE SEQUENCE [LARGE SCALE GENOMIC DNA]</scope>
    <source>
        <strain evidence="3">USBA17B2</strain>
    </source>
</reference>